<reference evidence="1" key="1">
    <citation type="submission" date="2021-01" db="EMBL/GenBank/DDBJ databases">
        <title>Fulvivirga kasyanovii gen. nov., sp nov., a novel member of the phylum Bacteroidetes isolated from seawater in a mussel farm.</title>
        <authorList>
            <person name="Zhao L.-H."/>
            <person name="Wang Z.-J."/>
        </authorList>
    </citation>
    <scope>NUCLEOTIDE SEQUENCE</scope>
    <source>
        <strain evidence="1">2943</strain>
    </source>
</reference>
<dbReference type="AlphaFoldDB" id="A0A937JXG9"/>
<dbReference type="EMBL" id="JAESIY010000002">
    <property type="protein sequence ID" value="MBL3655463.1"/>
    <property type="molecule type" value="Genomic_DNA"/>
</dbReference>
<dbReference type="Proteomes" id="UP000659388">
    <property type="component" value="Unassembled WGS sequence"/>
</dbReference>
<gene>
    <name evidence="1" type="ORF">JL102_04925</name>
</gene>
<name>A0A937JXG9_9BACT</name>
<proteinExistence type="predicted"/>
<evidence type="ECO:0000313" key="1">
    <source>
        <dbReference type="EMBL" id="MBL3655463.1"/>
    </source>
</evidence>
<comment type="caution">
    <text evidence="1">The sequence shown here is derived from an EMBL/GenBank/DDBJ whole genome shotgun (WGS) entry which is preliminary data.</text>
</comment>
<organism evidence="1 2">
    <name type="scientific">Fulvivirga sediminis</name>
    <dbReference type="NCBI Taxonomy" id="2803949"/>
    <lineage>
        <taxon>Bacteria</taxon>
        <taxon>Pseudomonadati</taxon>
        <taxon>Bacteroidota</taxon>
        <taxon>Cytophagia</taxon>
        <taxon>Cytophagales</taxon>
        <taxon>Fulvivirgaceae</taxon>
        <taxon>Fulvivirga</taxon>
    </lineage>
</organism>
<protein>
    <submittedName>
        <fullName evidence="1">Phosphoribosylpyrophosphate synthetase</fullName>
    </submittedName>
</protein>
<evidence type="ECO:0000313" key="2">
    <source>
        <dbReference type="Proteomes" id="UP000659388"/>
    </source>
</evidence>
<keyword evidence="2" id="KW-1185">Reference proteome</keyword>
<sequence length="107" mass="12129">MAIHNLKPMSEVMEDLKNEGYATDFNFRNNELHNDDNGKVFKPAEVTVKEEYRFEGETNPGDSNILYVIETTSGDKGILINAYGADADVDLEEFLKGAQHEDHEYKS</sequence>
<dbReference type="RefSeq" id="WP_202243132.1">
    <property type="nucleotide sequence ID" value="NZ_JAESIY010000002.1"/>
</dbReference>
<accession>A0A937JXG9</accession>